<keyword evidence="4" id="KW-0808">Transferase</keyword>
<evidence type="ECO:0000256" key="2">
    <source>
        <dbReference type="ARBA" id="ARBA00008954"/>
    </source>
</evidence>
<dbReference type="GO" id="GO:0030170">
    <property type="term" value="F:pyridoxal phosphate binding"/>
    <property type="evidence" value="ECO:0007669"/>
    <property type="project" value="InterPro"/>
</dbReference>
<keyword evidence="5 6" id="KW-0663">Pyridoxal phosphate</keyword>
<dbReference type="Pfam" id="PF00202">
    <property type="entry name" value="Aminotran_3"/>
    <property type="match status" value="1"/>
</dbReference>
<proteinExistence type="inferred from homology"/>
<dbReference type="OrthoDB" id="5419315at2759"/>
<dbReference type="InterPro" id="IPR005814">
    <property type="entry name" value="Aminotrans_3"/>
</dbReference>
<protein>
    <recommendedName>
        <fullName evidence="12">Acetylornithine transaminase</fullName>
    </recommendedName>
</protein>
<evidence type="ECO:0000313" key="9">
    <source>
        <dbReference type="EMBL" id="TPX46312.1"/>
    </source>
</evidence>
<keyword evidence="10" id="KW-1185">Reference proteome</keyword>
<dbReference type="InterPro" id="IPR050103">
    <property type="entry name" value="Class-III_PLP-dep_AT"/>
</dbReference>
<feature type="region of interest" description="Disordered" evidence="7">
    <location>
        <begin position="42"/>
        <end position="69"/>
    </location>
</feature>
<feature type="compositionally biased region" description="Polar residues" evidence="7">
    <location>
        <begin position="42"/>
        <end position="54"/>
    </location>
</feature>
<dbReference type="InterPro" id="IPR015422">
    <property type="entry name" value="PyrdxlP-dep_Trfase_small"/>
</dbReference>
<dbReference type="InterPro" id="IPR015424">
    <property type="entry name" value="PyrdxlP-dep_Trfase"/>
</dbReference>
<reference evidence="10 11" key="1">
    <citation type="journal article" date="2019" name="Sci. Rep.">
        <title>Comparative genomics of chytrid fungi reveal insights into the obligate biotrophic and pathogenic lifestyle of Synchytrium endobioticum.</title>
        <authorList>
            <person name="van de Vossenberg B.T.L.H."/>
            <person name="Warris S."/>
            <person name="Nguyen H.D.T."/>
            <person name="van Gent-Pelzer M.P.E."/>
            <person name="Joly D.L."/>
            <person name="van de Geest H.C."/>
            <person name="Bonants P.J.M."/>
            <person name="Smith D.S."/>
            <person name="Levesque C.A."/>
            <person name="van der Lee T.A.J."/>
        </authorList>
    </citation>
    <scope>NUCLEOTIDE SEQUENCE [LARGE SCALE GENOMIC DNA]</scope>
    <source>
        <strain evidence="8 11">LEV6574</strain>
        <strain evidence="9 10">MB42</strain>
    </source>
</reference>
<dbReference type="Gene3D" id="3.90.1150.10">
    <property type="entry name" value="Aspartate Aminotransferase, domain 1"/>
    <property type="match status" value="2"/>
</dbReference>
<evidence type="ECO:0008006" key="12">
    <source>
        <dbReference type="Google" id="ProtNLM"/>
    </source>
</evidence>
<dbReference type="Proteomes" id="UP000317494">
    <property type="component" value="Unassembled WGS sequence"/>
</dbReference>
<comment type="similarity">
    <text evidence="2 6">Belongs to the class-III pyridoxal-phosphate-dependent aminotransferase family.</text>
</comment>
<keyword evidence="3" id="KW-0032">Aminotransferase</keyword>
<dbReference type="GO" id="GO:0005759">
    <property type="term" value="C:mitochondrial matrix"/>
    <property type="evidence" value="ECO:0007669"/>
    <property type="project" value="TreeGrafter"/>
</dbReference>
<dbReference type="VEuPathDB" id="FungiDB:SeMB42_g03758"/>
<dbReference type="GO" id="GO:0042802">
    <property type="term" value="F:identical protein binding"/>
    <property type="evidence" value="ECO:0007669"/>
    <property type="project" value="TreeGrafter"/>
</dbReference>
<evidence type="ECO:0000256" key="7">
    <source>
        <dbReference type="SAM" id="MobiDB-lite"/>
    </source>
</evidence>
<evidence type="ECO:0000256" key="4">
    <source>
        <dbReference type="ARBA" id="ARBA00022679"/>
    </source>
</evidence>
<dbReference type="Proteomes" id="UP000320475">
    <property type="component" value="Unassembled WGS sequence"/>
</dbReference>
<evidence type="ECO:0000256" key="5">
    <source>
        <dbReference type="ARBA" id="ARBA00022898"/>
    </source>
</evidence>
<gene>
    <name evidence="8" type="ORF">SeLEV6574_g05330</name>
    <name evidence="9" type="ORF">SeMB42_g03758</name>
</gene>
<accession>A0A507CUZ1</accession>
<name>A0A507CUZ1_9FUNG</name>
<dbReference type="CDD" id="cd00610">
    <property type="entry name" value="OAT_like"/>
    <property type="match status" value="1"/>
</dbReference>
<dbReference type="InterPro" id="IPR015421">
    <property type="entry name" value="PyrdxlP-dep_Trfase_major"/>
</dbReference>
<evidence type="ECO:0000313" key="8">
    <source>
        <dbReference type="EMBL" id="TPX42935.1"/>
    </source>
</evidence>
<dbReference type="EMBL" id="QEAM01000246">
    <property type="protein sequence ID" value="TPX42935.1"/>
    <property type="molecule type" value="Genomic_DNA"/>
</dbReference>
<comment type="caution">
    <text evidence="8">The sequence shown here is derived from an EMBL/GenBank/DDBJ whole genome shotgun (WGS) entry which is preliminary data.</text>
</comment>
<dbReference type="AlphaFoldDB" id="A0A507CUZ1"/>
<dbReference type="SUPFAM" id="SSF53383">
    <property type="entry name" value="PLP-dependent transferases"/>
    <property type="match status" value="1"/>
</dbReference>
<dbReference type="PANTHER" id="PTHR11986:SF79">
    <property type="entry name" value="ACETYLORNITHINE AMINOTRANSFERASE, MITOCHONDRIAL"/>
    <property type="match status" value="1"/>
</dbReference>
<sequence length="472" mass="50898">MKRALHSYRCLLLQPYRRVIASPSCNQGTIQPGRRLISATLNPEASTSTTSSDGHANGGIPPPTHLDADTHADTMSRIQQDNQYLLQMYPRPNLIFTHGTGCLLYDLGGRPYLDLNSGIAVSALGHGDAHLQAVIADQATKLIHLSNLYHNEYAGALARMLVEALGNRGKWAATSENGGTRVFLCNSGTEANEGAMKFARKWGKQAHQKAKEGKHDIISFSHAFHGRSFGSLSATPNSKYQSPFTPLMPGFTSIPFNDIEKAMSTINEKTCAVLVEPIQGEGGVIPASQEFLSALREKCDDVGALLIFDEVQCGLAKPLANGIPAGAILVSPRVASILKPGDHGTTFGGSPFASRVAIDVLKRINNPAFLQHVSETGKYFKSKLQEIADSTPLIKEVRGRGLLIGVQLRDGVDANMFVDEARERGILLITAGNNTIRIVPPLIITSKEVDQAVNVIEDVVSELETQYASGRV</sequence>
<dbReference type="FunFam" id="3.40.640.10:FF:000004">
    <property type="entry name" value="Acetylornithine aminotransferase"/>
    <property type="match status" value="1"/>
</dbReference>
<evidence type="ECO:0000313" key="11">
    <source>
        <dbReference type="Proteomes" id="UP000320475"/>
    </source>
</evidence>
<evidence type="ECO:0000256" key="1">
    <source>
        <dbReference type="ARBA" id="ARBA00001933"/>
    </source>
</evidence>
<dbReference type="STRING" id="286115.A0A507CUZ1"/>
<comment type="cofactor">
    <cofactor evidence="1">
        <name>pyridoxal 5'-phosphate</name>
        <dbReference type="ChEBI" id="CHEBI:597326"/>
    </cofactor>
</comment>
<organism evidence="8 11">
    <name type="scientific">Synchytrium endobioticum</name>
    <dbReference type="NCBI Taxonomy" id="286115"/>
    <lineage>
        <taxon>Eukaryota</taxon>
        <taxon>Fungi</taxon>
        <taxon>Fungi incertae sedis</taxon>
        <taxon>Chytridiomycota</taxon>
        <taxon>Chytridiomycota incertae sedis</taxon>
        <taxon>Chytridiomycetes</taxon>
        <taxon>Synchytriales</taxon>
        <taxon>Synchytriaceae</taxon>
        <taxon>Synchytrium</taxon>
    </lineage>
</organism>
<evidence type="ECO:0000256" key="3">
    <source>
        <dbReference type="ARBA" id="ARBA00022576"/>
    </source>
</evidence>
<dbReference type="EMBL" id="QEAN01000139">
    <property type="protein sequence ID" value="TPX46312.1"/>
    <property type="molecule type" value="Genomic_DNA"/>
</dbReference>
<dbReference type="GO" id="GO:0008483">
    <property type="term" value="F:transaminase activity"/>
    <property type="evidence" value="ECO:0007669"/>
    <property type="project" value="UniProtKB-KW"/>
</dbReference>
<evidence type="ECO:0000256" key="6">
    <source>
        <dbReference type="RuleBase" id="RU003560"/>
    </source>
</evidence>
<dbReference type="PANTHER" id="PTHR11986">
    <property type="entry name" value="AMINOTRANSFERASE CLASS III"/>
    <property type="match status" value="1"/>
</dbReference>
<dbReference type="Gene3D" id="3.40.640.10">
    <property type="entry name" value="Type I PLP-dependent aspartate aminotransferase-like (Major domain)"/>
    <property type="match status" value="2"/>
</dbReference>
<evidence type="ECO:0000313" key="10">
    <source>
        <dbReference type="Proteomes" id="UP000317494"/>
    </source>
</evidence>